<dbReference type="EMBL" id="WOSW01000039">
    <property type="protein sequence ID" value="NHO33806.1"/>
    <property type="molecule type" value="Genomic_DNA"/>
</dbReference>
<reference evidence="11 12" key="1">
    <citation type="journal article" date="2020" name="Int. J. Syst. Evol. Microbiol.">
        <title>Novel acetic acid bacteria from cider fermentations: Acetobacter conturbans sp. nov. and Acetobacter fallax sp. nov.</title>
        <authorList>
            <person name="Sombolestani A.S."/>
            <person name="Cleenwerck I."/>
            <person name="Cnockaert M."/>
            <person name="Borremans W."/>
            <person name="Wieme A.D."/>
            <person name="De Vuyst L."/>
            <person name="Vandamme P."/>
        </authorList>
    </citation>
    <scope>NUCLEOTIDE SEQUENCE [LARGE SCALE GENOMIC DNA]</scope>
    <source>
        <strain evidence="11 12">LMG 1637</strain>
    </source>
</reference>
<feature type="compositionally biased region" description="Low complexity" evidence="8">
    <location>
        <begin position="53"/>
        <end position="77"/>
    </location>
</feature>
<keyword evidence="2 7" id="KW-0813">Transport</keyword>
<keyword evidence="6 7" id="KW-0998">Cell outer membrane</keyword>
<evidence type="ECO:0000256" key="5">
    <source>
        <dbReference type="ARBA" id="ARBA00023136"/>
    </source>
</evidence>
<evidence type="ECO:0000313" key="11">
    <source>
        <dbReference type="EMBL" id="NHO33806.1"/>
    </source>
</evidence>
<evidence type="ECO:0000256" key="4">
    <source>
        <dbReference type="ARBA" id="ARBA00022692"/>
    </source>
</evidence>
<gene>
    <name evidence="11" type="ORF">GOB84_14850</name>
</gene>
<dbReference type="Gene3D" id="2.40.170.20">
    <property type="entry name" value="TonB-dependent receptor, beta-barrel domain"/>
    <property type="match status" value="1"/>
</dbReference>
<proteinExistence type="inferred from homology"/>
<dbReference type="InterPro" id="IPR037066">
    <property type="entry name" value="Plug_dom_sf"/>
</dbReference>
<evidence type="ECO:0000313" key="12">
    <source>
        <dbReference type="Proteomes" id="UP000615326"/>
    </source>
</evidence>
<evidence type="ECO:0000256" key="1">
    <source>
        <dbReference type="ARBA" id="ARBA00004571"/>
    </source>
</evidence>
<protein>
    <submittedName>
        <fullName evidence="11">TonB-dependent receptor plug domain-containing protein</fullName>
    </submittedName>
</protein>
<feature type="region of interest" description="Disordered" evidence="8">
    <location>
        <begin position="39"/>
        <end position="80"/>
    </location>
</feature>
<dbReference type="Gene3D" id="2.170.130.10">
    <property type="entry name" value="TonB-dependent receptor, plug domain"/>
    <property type="match status" value="1"/>
</dbReference>
<evidence type="ECO:0000256" key="2">
    <source>
        <dbReference type="ARBA" id="ARBA00022448"/>
    </source>
</evidence>
<name>A0ABX0KFA8_9PROT</name>
<keyword evidence="4 7" id="KW-0812">Transmembrane</keyword>
<dbReference type="InterPro" id="IPR012910">
    <property type="entry name" value="Plug_dom"/>
</dbReference>
<keyword evidence="11" id="KW-0675">Receptor</keyword>
<keyword evidence="12" id="KW-1185">Reference proteome</keyword>
<comment type="caution">
    <text evidence="11">The sequence shown here is derived from an EMBL/GenBank/DDBJ whole genome shotgun (WGS) entry which is preliminary data.</text>
</comment>
<dbReference type="SUPFAM" id="SSF56935">
    <property type="entry name" value="Porins"/>
    <property type="match status" value="1"/>
</dbReference>
<evidence type="ECO:0000256" key="8">
    <source>
        <dbReference type="SAM" id="MobiDB-lite"/>
    </source>
</evidence>
<sequence>MRQIFKGDRSSMRINAASRAWFFMSVAMLAVPVCAQAAPTSTDKTPAHKRPARQAAPALQTRPQAPAQPQAQPTSAPEMVEVRSTGIVSTGARSAAKPMQMSNSPLSDIAMVSHFNNEEIRRTPVHVTADLLRSVPGFQVDDYQDGGIAQGIGARGWSSESDGNYIATFIDGSIRNVYSGILNGYNDLNPLIPELLGGMTVISGPFDARYGGNYASAGSIIITTRDYVRPGISVTGGSFGRARALVTLGRRLNSHASIYTAVEGLFDSGYRRNSVTRRINSFTKFVDRFNERDTLRVTAQAYITGYGQPYSIPLSYIQSGRMSERDPRSYIDRGANDQYTLNGQFEHVSGNFTLDANVFVNKTWLTRSTTTGLPGTTNVQHLYLDDRYTVGATVDPYWKFRLPNGGSWDFKVGAGTHVDFARNFHQLGENNVAYTAAVPGYYGSFLNMNRFTEIANGAYASTSISPLRWIKMTGGMRYDDFMYSVNDTRYGTGGISHPRVATHTGAPSIKAALAINPVPFWTGFLNYGQSITSPDANTDIPVNSTLQPSKLGSEEAGMRFDYKPLNAHIQGSAYVTIDSNEIGFNQATLTQANLGKSHRSGYDADGAITLIKSKHAIIDLQANYNWVRARLVSTQTSFIPNVADWMAGYGVHATFPITDQKAIDLNVTHQFIGPQPLNSARTYTAPQYQRIATRVSYTDARLSNMRIWLSGIVFPGNRFAEDEWISGSTIYTAPQPRLTLEGGFSFGL</sequence>
<dbReference type="InterPro" id="IPR039426">
    <property type="entry name" value="TonB-dep_rcpt-like"/>
</dbReference>
<dbReference type="InterPro" id="IPR036942">
    <property type="entry name" value="Beta-barrel_TonB_sf"/>
</dbReference>
<keyword evidence="3 7" id="KW-1134">Transmembrane beta strand</keyword>
<dbReference type="Proteomes" id="UP000615326">
    <property type="component" value="Unassembled WGS sequence"/>
</dbReference>
<dbReference type="PROSITE" id="PS52016">
    <property type="entry name" value="TONB_DEPENDENT_REC_3"/>
    <property type="match status" value="1"/>
</dbReference>
<evidence type="ECO:0000259" key="10">
    <source>
        <dbReference type="Pfam" id="PF07715"/>
    </source>
</evidence>
<evidence type="ECO:0000256" key="9">
    <source>
        <dbReference type="SAM" id="SignalP"/>
    </source>
</evidence>
<dbReference type="PANTHER" id="PTHR30069:SF49">
    <property type="entry name" value="OUTER MEMBRANE PROTEIN C"/>
    <property type="match status" value="1"/>
</dbReference>
<accession>A0ABX0KFA8</accession>
<keyword evidence="9" id="KW-0732">Signal</keyword>
<comment type="subcellular location">
    <subcellularLocation>
        <location evidence="1 7">Cell outer membrane</location>
        <topology evidence="1 7">Multi-pass membrane protein</topology>
    </subcellularLocation>
</comment>
<feature type="chain" id="PRO_5046482154" evidence="9">
    <location>
        <begin position="38"/>
        <end position="748"/>
    </location>
</feature>
<feature type="domain" description="TonB-dependent receptor plug" evidence="10">
    <location>
        <begin position="111"/>
        <end position="213"/>
    </location>
</feature>
<keyword evidence="5 7" id="KW-0472">Membrane</keyword>
<evidence type="ECO:0000256" key="3">
    <source>
        <dbReference type="ARBA" id="ARBA00022452"/>
    </source>
</evidence>
<evidence type="ECO:0000256" key="6">
    <source>
        <dbReference type="ARBA" id="ARBA00023237"/>
    </source>
</evidence>
<organism evidence="11 12">
    <name type="scientific">Acetobacter fallax</name>
    <dbReference type="NCBI Taxonomy" id="1737473"/>
    <lineage>
        <taxon>Bacteria</taxon>
        <taxon>Pseudomonadati</taxon>
        <taxon>Pseudomonadota</taxon>
        <taxon>Alphaproteobacteria</taxon>
        <taxon>Acetobacterales</taxon>
        <taxon>Acetobacteraceae</taxon>
        <taxon>Acetobacter</taxon>
    </lineage>
</organism>
<evidence type="ECO:0000256" key="7">
    <source>
        <dbReference type="PROSITE-ProRule" id="PRU01360"/>
    </source>
</evidence>
<dbReference type="Pfam" id="PF07715">
    <property type="entry name" value="Plug"/>
    <property type="match status" value="1"/>
</dbReference>
<feature type="signal peptide" evidence="9">
    <location>
        <begin position="1"/>
        <end position="37"/>
    </location>
</feature>
<dbReference type="PANTHER" id="PTHR30069">
    <property type="entry name" value="TONB-DEPENDENT OUTER MEMBRANE RECEPTOR"/>
    <property type="match status" value="1"/>
</dbReference>
<comment type="similarity">
    <text evidence="7">Belongs to the TonB-dependent receptor family.</text>
</comment>